<evidence type="ECO:0000313" key="4">
    <source>
        <dbReference type="Proteomes" id="UP000050509"/>
    </source>
</evidence>
<dbReference type="InterPro" id="IPR020471">
    <property type="entry name" value="AKR"/>
</dbReference>
<comment type="caution">
    <text evidence="3">The sequence shown here is derived from an EMBL/GenBank/DDBJ whole genome shotgun (WGS) entry which is preliminary data.</text>
</comment>
<feature type="domain" description="NADP-dependent oxidoreductase" evidence="2">
    <location>
        <begin position="23"/>
        <end position="320"/>
    </location>
</feature>
<dbReference type="InterPro" id="IPR050523">
    <property type="entry name" value="AKR_Detox_Biosynth"/>
</dbReference>
<dbReference type="PRINTS" id="PR00069">
    <property type="entry name" value="ALDKETRDTASE"/>
</dbReference>
<organism evidence="3 4">
    <name type="scientific">Kouleothrix aurantiaca</name>
    <dbReference type="NCBI Taxonomy" id="186479"/>
    <lineage>
        <taxon>Bacteria</taxon>
        <taxon>Bacillati</taxon>
        <taxon>Chloroflexota</taxon>
        <taxon>Chloroflexia</taxon>
        <taxon>Chloroflexales</taxon>
        <taxon>Roseiflexineae</taxon>
        <taxon>Roseiflexaceae</taxon>
        <taxon>Kouleothrix</taxon>
    </lineage>
</organism>
<dbReference type="PANTHER" id="PTHR43364">
    <property type="entry name" value="NADH-SPECIFIC METHYLGLYOXAL REDUCTASE-RELATED"/>
    <property type="match status" value="1"/>
</dbReference>
<dbReference type="PANTHER" id="PTHR43364:SF4">
    <property type="entry name" value="NAD(P)-LINKED OXIDOREDUCTASE SUPERFAMILY PROTEIN"/>
    <property type="match status" value="1"/>
</dbReference>
<dbReference type="GO" id="GO:0016491">
    <property type="term" value="F:oxidoreductase activity"/>
    <property type="evidence" value="ECO:0007669"/>
    <property type="project" value="UniProtKB-KW"/>
</dbReference>
<proteinExistence type="predicted"/>
<dbReference type="InterPro" id="IPR023210">
    <property type="entry name" value="NADP_OxRdtase_dom"/>
</dbReference>
<dbReference type="AlphaFoldDB" id="A0A0P9DUE4"/>
<dbReference type="SUPFAM" id="SSF51430">
    <property type="entry name" value="NAD(P)-linked oxidoreductase"/>
    <property type="match status" value="1"/>
</dbReference>
<reference evidence="3 4" key="1">
    <citation type="submission" date="2015-09" db="EMBL/GenBank/DDBJ databases">
        <title>Draft genome sequence of Kouleothrix aurantiaca JCM 19913.</title>
        <authorList>
            <person name="Hemp J."/>
        </authorList>
    </citation>
    <scope>NUCLEOTIDE SEQUENCE [LARGE SCALE GENOMIC DNA]</scope>
    <source>
        <strain evidence="3 4">COM-B</strain>
    </source>
</reference>
<dbReference type="Gene3D" id="3.20.20.100">
    <property type="entry name" value="NADP-dependent oxidoreductase domain"/>
    <property type="match status" value="1"/>
</dbReference>
<protein>
    <submittedName>
        <fullName evidence="3">Aldo/keto reductase</fullName>
    </submittedName>
</protein>
<evidence type="ECO:0000256" key="1">
    <source>
        <dbReference type="ARBA" id="ARBA00023002"/>
    </source>
</evidence>
<name>A0A0P9DUE4_9CHLR</name>
<dbReference type="Proteomes" id="UP000050509">
    <property type="component" value="Unassembled WGS sequence"/>
</dbReference>
<keyword evidence="1" id="KW-0560">Oxidoreductase</keyword>
<dbReference type="PROSITE" id="PS51257">
    <property type="entry name" value="PROKAR_LIPOPROTEIN"/>
    <property type="match status" value="1"/>
</dbReference>
<dbReference type="EMBL" id="LJCR01000190">
    <property type="protein sequence ID" value="KPV53726.1"/>
    <property type="molecule type" value="Genomic_DNA"/>
</dbReference>
<dbReference type="InterPro" id="IPR036812">
    <property type="entry name" value="NAD(P)_OxRdtase_dom_sf"/>
</dbReference>
<gene>
    <name evidence="3" type="ORF">SE17_07915</name>
</gene>
<dbReference type="PATRIC" id="fig|186479.3.peg.3350"/>
<evidence type="ECO:0000259" key="2">
    <source>
        <dbReference type="Pfam" id="PF00248"/>
    </source>
</evidence>
<evidence type="ECO:0000313" key="3">
    <source>
        <dbReference type="EMBL" id="KPV53726.1"/>
    </source>
</evidence>
<dbReference type="Pfam" id="PF00248">
    <property type="entry name" value="Aldo_ket_red"/>
    <property type="match status" value="1"/>
</dbReference>
<accession>A0A0P9DUE4</accession>
<sequence>MLTRMLGRSGIAVSALGFGCWPIGGMIIEDGKSVGYGQADDSESIRAIHRAIELGVSFFDTAEVYGRSEDILGRAFAGRRAQVVIASKFGRRYDRATHTIGANDLRPASMIASLEGSLRRLGTDYLDLYQLHVGDCMADEALALREALEDVVQSGKIRAYGWSTDRLENARIFAAGPHCAAIQQHYNVLEGNAALLTFCDVQNLASINRGPLAMGLLSGKYTAASQLPANDVRGAGHGWLALFPAGRPSAAGLAALEAIREILTSEGRTPAQGALAWLWGRSPQTIPIPGFKGVPQAEENARAMEFGPLTPEQMDEVQRLLAPIALPS</sequence>
<keyword evidence="4" id="KW-1185">Reference proteome</keyword>